<comment type="similarity">
    <text evidence="1">Belongs to the metallophosphoesterase superfamily. YfcE family.</text>
</comment>
<dbReference type="GO" id="GO:0005737">
    <property type="term" value="C:cytoplasm"/>
    <property type="evidence" value="ECO:0007669"/>
    <property type="project" value="TreeGrafter"/>
</dbReference>
<dbReference type="SUPFAM" id="SSF56300">
    <property type="entry name" value="Metallo-dependent phosphatases"/>
    <property type="match status" value="1"/>
</dbReference>
<reference evidence="3 4" key="1">
    <citation type="journal article" date="2019" name="Nat. Microbiol.">
        <title>Mediterranean grassland soil C-N compound turnover is dependent on rainfall and depth, and is mediated by genomically divergent microorganisms.</title>
        <authorList>
            <person name="Diamond S."/>
            <person name="Andeer P.F."/>
            <person name="Li Z."/>
            <person name="Crits-Christoph A."/>
            <person name="Burstein D."/>
            <person name="Anantharaman K."/>
            <person name="Lane K.R."/>
            <person name="Thomas B.C."/>
            <person name="Pan C."/>
            <person name="Northen T.R."/>
            <person name="Banfield J.F."/>
        </authorList>
    </citation>
    <scope>NUCLEOTIDE SEQUENCE [LARGE SCALE GENOMIC DNA]</scope>
    <source>
        <strain evidence="3">NP_7</strain>
    </source>
</reference>
<dbReference type="CDD" id="cd00838">
    <property type="entry name" value="MPP_superfamily"/>
    <property type="match status" value="1"/>
</dbReference>
<protein>
    <submittedName>
        <fullName evidence="3">Metallophosphoesterase family protein</fullName>
    </submittedName>
</protein>
<name>A0A537JM94_9BACT</name>
<gene>
    <name evidence="3" type="ORF">E6H04_01020</name>
</gene>
<dbReference type="InterPro" id="IPR029052">
    <property type="entry name" value="Metallo-depent_PP-like"/>
</dbReference>
<evidence type="ECO:0000259" key="2">
    <source>
        <dbReference type="Pfam" id="PF12850"/>
    </source>
</evidence>
<dbReference type="Pfam" id="PF12850">
    <property type="entry name" value="Metallophos_2"/>
    <property type="match status" value="1"/>
</dbReference>
<dbReference type="Gene3D" id="3.60.21.10">
    <property type="match status" value="1"/>
</dbReference>
<dbReference type="PANTHER" id="PTHR42850:SF2">
    <property type="entry name" value="BLL5683 PROTEIN"/>
    <property type="match status" value="1"/>
</dbReference>
<dbReference type="EMBL" id="VBAO01000024">
    <property type="protein sequence ID" value="TMI84600.1"/>
    <property type="molecule type" value="Genomic_DNA"/>
</dbReference>
<evidence type="ECO:0000313" key="4">
    <source>
        <dbReference type="Proteomes" id="UP000320048"/>
    </source>
</evidence>
<dbReference type="GO" id="GO:0016791">
    <property type="term" value="F:phosphatase activity"/>
    <property type="evidence" value="ECO:0007669"/>
    <property type="project" value="TreeGrafter"/>
</dbReference>
<dbReference type="AlphaFoldDB" id="A0A537JM94"/>
<dbReference type="Proteomes" id="UP000320048">
    <property type="component" value="Unassembled WGS sequence"/>
</dbReference>
<accession>A0A537JM94</accession>
<dbReference type="PANTHER" id="PTHR42850">
    <property type="entry name" value="METALLOPHOSPHOESTERASE"/>
    <property type="match status" value="1"/>
</dbReference>
<sequence length="256" mass="27176">MWCGAPPPGSSRNSCGGCFPRPSPPTATSPPAAVNKARAVRVAVFSDVHGNVRALEAVLAELGARGPFDHVINGGDLAYGGPRPREALDLLMRRAYPTVLGNTDVWIAGVEPGGGSVVAWARRQLAPSHEAYLRRLPTSHRIEAPGVPLDPAAPAEVVATMFQQARTRTLVYGHIHRAYVRDVADGVVVNTGSVGFPFDGLPQPSFAVLELEGGRWRAEIVRVAYDHEAVANELTAGTHPDGRTFARRILTGTVSG</sequence>
<feature type="domain" description="Calcineurin-like phosphoesterase" evidence="2">
    <location>
        <begin position="41"/>
        <end position="212"/>
    </location>
</feature>
<organism evidence="3 4">
    <name type="scientific">Candidatus Segetimicrobium genomatis</name>
    <dbReference type="NCBI Taxonomy" id="2569760"/>
    <lineage>
        <taxon>Bacteria</taxon>
        <taxon>Bacillati</taxon>
        <taxon>Candidatus Sysuimicrobiota</taxon>
        <taxon>Candidatus Sysuimicrobiia</taxon>
        <taxon>Candidatus Sysuimicrobiales</taxon>
        <taxon>Candidatus Segetimicrobiaceae</taxon>
        <taxon>Candidatus Segetimicrobium</taxon>
    </lineage>
</organism>
<dbReference type="InterPro" id="IPR050126">
    <property type="entry name" value="Ap4A_hydrolase"/>
</dbReference>
<proteinExistence type="inferred from homology"/>
<evidence type="ECO:0000313" key="3">
    <source>
        <dbReference type="EMBL" id="TMI84600.1"/>
    </source>
</evidence>
<comment type="caution">
    <text evidence="3">The sequence shown here is derived from an EMBL/GenBank/DDBJ whole genome shotgun (WGS) entry which is preliminary data.</text>
</comment>
<evidence type="ECO:0000256" key="1">
    <source>
        <dbReference type="ARBA" id="ARBA00008950"/>
    </source>
</evidence>
<dbReference type="InterPro" id="IPR024654">
    <property type="entry name" value="Calcineurin-like_PHP_lpxH"/>
</dbReference>